<evidence type="ECO:0000313" key="2">
    <source>
        <dbReference type="EMBL" id="WZN40809.1"/>
    </source>
</evidence>
<proteinExistence type="inferred from homology"/>
<dbReference type="SUPFAM" id="SSF56784">
    <property type="entry name" value="HAD-like"/>
    <property type="match status" value="1"/>
</dbReference>
<sequence length="275" mass="29943">MNQKGFLIDMDGVIYRGSETIPGAVEFINNLRKQGFPFLFLTNNSQRTNRDVSYKLRKLGFHVEDDDVFTCGMATARYLASRTPQATAYVIGEGGLLAELHAAGFSIVDDHPDYVIIGEGRTIMLESVDKAINMIMNGAKLIATNLDPNCPVGNGKYRAGCGAFVAMVECATGKQAFSVGKPSPVMMRMARKKLGLSTDQAVMIGDTMGTDILGAGSMGFTTVLTLSGVTKAEDLNHFSYQPDFVISSVKDLLNPELFEKVLHNKKELVEEIPFP</sequence>
<dbReference type="InterPro" id="IPR023214">
    <property type="entry name" value="HAD_sf"/>
</dbReference>
<organism evidence="2 3">
    <name type="scientific">Chitinophaga pollutisoli</name>
    <dbReference type="NCBI Taxonomy" id="3133966"/>
    <lineage>
        <taxon>Bacteria</taxon>
        <taxon>Pseudomonadati</taxon>
        <taxon>Bacteroidota</taxon>
        <taxon>Chitinophagia</taxon>
        <taxon>Chitinophagales</taxon>
        <taxon>Chitinophagaceae</taxon>
        <taxon>Chitinophaga</taxon>
    </lineage>
</organism>
<reference evidence="3" key="1">
    <citation type="submission" date="2024-03" db="EMBL/GenBank/DDBJ databases">
        <title>Chitinophaga horti sp. nov., isolated from garden soil.</title>
        <authorList>
            <person name="Lee D.S."/>
            <person name="Han D.M."/>
            <person name="Baek J.H."/>
            <person name="Choi D.G."/>
            <person name="Jeon J.H."/>
            <person name="Jeon C.O."/>
        </authorList>
    </citation>
    <scope>NUCLEOTIDE SEQUENCE [LARGE SCALE GENOMIC DNA]</scope>
    <source>
        <strain evidence="3">GPA1</strain>
    </source>
</reference>
<name>A0ABZ2YM25_9BACT</name>
<dbReference type="Pfam" id="PF13344">
    <property type="entry name" value="Hydrolase_6"/>
    <property type="match status" value="1"/>
</dbReference>
<dbReference type="SFLD" id="SFLDS00003">
    <property type="entry name" value="Haloacid_Dehalogenase"/>
    <property type="match status" value="1"/>
</dbReference>
<dbReference type="InterPro" id="IPR006357">
    <property type="entry name" value="HAD-SF_hydro_IIA"/>
</dbReference>
<dbReference type="Proteomes" id="UP001485459">
    <property type="component" value="Chromosome"/>
</dbReference>
<dbReference type="GO" id="GO:0016787">
    <property type="term" value="F:hydrolase activity"/>
    <property type="evidence" value="ECO:0007669"/>
    <property type="project" value="UniProtKB-KW"/>
</dbReference>
<protein>
    <submittedName>
        <fullName evidence="2">HAD-IIA family hydrolase</fullName>
    </submittedName>
</protein>
<dbReference type="InterPro" id="IPR036412">
    <property type="entry name" value="HAD-like_sf"/>
</dbReference>
<dbReference type="SFLD" id="SFLDG01139">
    <property type="entry name" value="C2.A:_Pyridoxal_Phosphate_Phos"/>
    <property type="match status" value="1"/>
</dbReference>
<evidence type="ECO:0000256" key="1">
    <source>
        <dbReference type="PIRNR" id="PIRNR000915"/>
    </source>
</evidence>
<dbReference type="PANTHER" id="PTHR19288">
    <property type="entry name" value="4-NITROPHENYLPHOSPHATASE-RELATED"/>
    <property type="match status" value="1"/>
</dbReference>
<dbReference type="NCBIfam" id="TIGR01460">
    <property type="entry name" value="HAD-SF-IIA"/>
    <property type="match status" value="1"/>
</dbReference>
<dbReference type="PIRSF" id="PIRSF000915">
    <property type="entry name" value="PGP-type_phosphatase"/>
    <property type="match status" value="1"/>
</dbReference>
<accession>A0ABZ2YM25</accession>
<keyword evidence="2" id="KW-0378">Hydrolase</keyword>
<gene>
    <name evidence="2" type="ORF">WJU16_22875</name>
</gene>
<dbReference type="Gene3D" id="3.40.50.1000">
    <property type="entry name" value="HAD superfamily/HAD-like"/>
    <property type="match status" value="2"/>
</dbReference>
<comment type="similarity">
    <text evidence="1">Belongs to the HAD-like hydrolase superfamily.</text>
</comment>
<evidence type="ECO:0000313" key="3">
    <source>
        <dbReference type="Proteomes" id="UP001485459"/>
    </source>
</evidence>
<dbReference type="PANTHER" id="PTHR19288:SF46">
    <property type="entry name" value="HALOACID DEHALOGENASE-LIKE HYDROLASE DOMAIN-CONTAINING PROTEIN 2"/>
    <property type="match status" value="1"/>
</dbReference>
<dbReference type="CDD" id="cd07530">
    <property type="entry name" value="HAD_Pase_UmpH-like"/>
    <property type="match status" value="1"/>
</dbReference>
<dbReference type="RefSeq" id="WP_341835674.1">
    <property type="nucleotide sequence ID" value="NZ_CP149822.1"/>
</dbReference>
<dbReference type="Pfam" id="PF13242">
    <property type="entry name" value="Hydrolase_like"/>
    <property type="match status" value="1"/>
</dbReference>
<dbReference type="EMBL" id="CP149822">
    <property type="protein sequence ID" value="WZN40809.1"/>
    <property type="molecule type" value="Genomic_DNA"/>
</dbReference>
<keyword evidence="3" id="KW-1185">Reference proteome</keyword>